<dbReference type="PANTHER" id="PTHR46358:SF1">
    <property type="entry name" value="TONSOKU-LIKE PROTEIN"/>
    <property type="match status" value="1"/>
</dbReference>
<protein>
    <submittedName>
        <fullName evidence="4">Tonsoku-like protein</fullName>
    </submittedName>
</protein>
<dbReference type="GO" id="GO:0031297">
    <property type="term" value="P:replication fork processing"/>
    <property type="evidence" value="ECO:0007669"/>
    <property type="project" value="TreeGrafter"/>
</dbReference>
<comment type="subcellular location">
    <subcellularLocation>
        <location evidence="1">Nucleus</location>
    </subcellularLocation>
</comment>
<dbReference type="Proteomes" id="UP000735302">
    <property type="component" value="Unassembled WGS sequence"/>
</dbReference>
<dbReference type="InterPro" id="IPR052311">
    <property type="entry name" value="MMS22L-TONSL_complex_comp"/>
</dbReference>
<proteinExistence type="predicted"/>
<evidence type="ECO:0000313" key="4">
    <source>
        <dbReference type="EMBL" id="GFN80013.1"/>
    </source>
</evidence>
<keyword evidence="2" id="KW-0677">Repeat</keyword>
<dbReference type="Pfam" id="PF13176">
    <property type="entry name" value="TPR_7"/>
    <property type="match status" value="1"/>
</dbReference>
<dbReference type="SUPFAM" id="SSF48452">
    <property type="entry name" value="TPR-like"/>
    <property type="match status" value="1"/>
</dbReference>
<reference evidence="4 5" key="1">
    <citation type="journal article" date="2021" name="Elife">
        <title>Chloroplast acquisition without the gene transfer in kleptoplastic sea slugs, Plakobranchus ocellatus.</title>
        <authorList>
            <person name="Maeda T."/>
            <person name="Takahashi S."/>
            <person name="Yoshida T."/>
            <person name="Shimamura S."/>
            <person name="Takaki Y."/>
            <person name="Nagai Y."/>
            <person name="Toyoda A."/>
            <person name="Suzuki Y."/>
            <person name="Arimoto A."/>
            <person name="Ishii H."/>
            <person name="Satoh N."/>
            <person name="Nishiyama T."/>
            <person name="Hasebe M."/>
            <person name="Maruyama T."/>
            <person name="Minagawa J."/>
            <person name="Obokata J."/>
            <person name="Shigenobu S."/>
        </authorList>
    </citation>
    <scope>NUCLEOTIDE SEQUENCE [LARGE SCALE GENOMIC DNA]</scope>
</reference>
<dbReference type="Gene3D" id="1.25.40.10">
    <property type="entry name" value="Tetratricopeptide repeat domain"/>
    <property type="match status" value="1"/>
</dbReference>
<name>A0AAV3YCP6_9GAST</name>
<evidence type="ECO:0000256" key="2">
    <source>
        <dbReference type="ARBA" id="ARBA00022737"/>
    </source>
</evidence>
<dbReference type="InterPro" id="IPR011990">
    <property type="entry name" value="TPR-like_helical_dom_sf"/>
</dbReference>
<evidence type="ECO:0000256" key="3">
    <source>
        <dbReference type="ARBA" id="ARBA00023242"/>
    </source>
</evidence>
<dbReference type="SMART" id="SM00028">
    <property type="entry name" value="TPR"/>
    <property type="match status" value="2"/>
</dbReference>
<gene>
    <name evidence="4" type="ORF">PoB_000651900</name>
</gene>
<accession>A0AAV3YCP6</accession>
<comment type="caution">
    <text evidence="4">The sequence shown here is derived from an EMBL/GenBank/DDBJ whole genome shotgun (WGS) entry which is preliminary data.</text>
</comment>
<dbReference type="GO" id="GO:0000724">
    <property type="term" value="P:double-strand break repair via homologous recombination"/>
    <property type="evidence" value="ECO:0007669"/>
    <property type="project" value="TreeGrafter"/>
</dbReference>
<dbReference type="InterPro" id="IPR019734">
    <property type="entry name" value="TPR_rpt"/>
</dbReference>
<dbReference type="PANTHER" id="PTHR46358">
    <property type="entry name" value="TONSOKU-LIKE PROTEIN"/>
    <property type="match status" value="1"/>
</dbReference>
<dbReference type="AlphaFoldDB" id="A0AAV3YCP6"/>
<sequence length="153" mass="16609">MDVDDAKNLQSFLRAKRKAEAKNKLNEVAEYCNCIGELYSKYGQYEEAIQEHTQELHLGEALGDKIGEAVACRKIGECHCFLGQYEEALSLQKRHLVLARGVGGTVACESALRSAGTLLLRVRALPSVPGPEGGPKSLKSSCCGLAIYKNPTL</sequence>
<keyword evidence="5" id="KW-1185">Reference proteome</keyword>
<evidence type="ECO:0000313" key="5">
    <source>
        <dbReference type="Proteomes" id="UP000735302"/>
    </source>
</evidence>
<dbReference type="EMBL" id="BLXT01000774">
    <property type="protein sequence ID" value="GFN80013.1"/>
    <property type="molecule type" value="Genomic_DNA"/>
</dbReference>
<dbReference type="GO" id="GO:0043596">
    <property type="term" value="C:nuclear replication fork"/>
    <property type="evidence" value="ECO:0007669"/>
    <property type="project" value="TreeGrafter"/>
</dbReference>
<keyword evidence="3" id="KW-0539">Nucleus</keyword>
<evidence type="ECO:0000256" key="1">
    <source>
        <dbReference type="ARBA" id="ARBA00004123"/>
    </source>
</evidence>
<organism evidence="4 5">
    <name type="scientific">Plakobranchus ocellatus</name>
    <dbReference type="NCBI Taxonomy" id="259542"/>
    <lineage>
        <taxon>Eukaryota</taxon>
        <taxon>Metazoa</taxon>
        <taxon>Spiralia</taxon>
        <taxon>Lophotrochozoa</taxon>
        <taxon>Mollusca</taxon>
        <taxon>Gastropoda</taxon>
        <taxon>Heterobranchia</taxon>
        <taxon>Euthyneura</taxon>
        <taxon>Panpulmonata</taxon>
        <taxon>Sacoglossa</taxon>
        <taxon>Placobranchoidea</taxon>
        <taxon>Plakobranchidae</taxon>
        <taxon>Plakobranchus</taxon>
    </lineage>
</organism>